<keyword evidence="4" id="KW-1185">Reference proteome</keyword>
<feature type="non-terminal residue" evidence="3">
    <location>
        <position position="79"/>
    </location>
</feature>
<name>A0A6A6XI38_9PLEO</name>
<protein>
    <recommendedName>
        <fullName evidence="2">PD-(D/E)XK nuclease-like domain-containing protein</fullName>
    </recommendedName>
</protein>
<dbReference type="AlphaFoldDB" id="A0A6A6XI38"/>
<keyword evidence="1" id="KW-0472">Membrane</keyword>
<proteinExistence type="predicted"/>
<evidence type="ECO:0000256" key="1">
    <source>
        <dbReference type="SAM" id="Phobius"/>
    </source>
</evidence>
<gene>
    <name evidence="3" type="ORF">K505DRAFT_199821</name>
</gene>
<keyword evidence="1" id="KW-0812">Transmembrane</keyword>
<dbReference type="EMBL" id="MU001840">
    <property type="protein sequence ID" value="KAF2796071.1"/>
    <property type="molecule type" value="Genomic_DNA"/>
</dbReference>
<dbReference type="Pfam" id="PF20516">
    <property type="entry name" value="PDDEXK_12"/>
    <property type="match status" value="1"/>
</dbReference>
<feature type="transmembrane region" description="Helical" evidence="1">
    <location>
        <begin position="33"/>
        <end position="52"/>
    </location>
</feature>
<evidence type="ECO:0000313" key="3">
    <source>
        <dbReference type="EMBL" id="KAF2796071.1"/>
    </source>
</evidence>
<feature type="domain" description="PD-(D/E)XK nuclease-like" evidence="2">
    <location>
        <begin position="4"/>
        <end position="79"/>
    </location>
</feature>
<reference evidence="3" key="1">
    <citation type="journal article" date="2020" name="Stud. Mycol.">
        <title>101 Dothideomycetes genomes: a test case for predicting lifestyles and emergence of pathogens.</title>
        <authorList>
            <person name="Haridas S."/>
            <person name="Albert R."/>
            <person name="Binder M."/>
            <person name="Bloem J."/>
            <person name="Labutti K."/>
            <person name="Salamov A."/>
            <person name="Andreopoulos B."/>
            <person name="Baker S."/>
            <person name="Barry K."/>
            <person name="Bills G."/>
            <person name="Bluhm B."/>
            <person name="Cannon C."/>
            <person name="Castanera R."/>
            <person name="Culley D."/>
            <person name="Daum C."/>
            <person name="Ezra D."/>
            <person name="Gonzalez J."/>
            <person name="Henrissat B."/>
            <person name="Kuo A."/>
            <person name="Liang C."/>
            <person name="Lipzen A."/>
            <person name="Lutzoni F."/>
            <person name="Magnuson J."/>
            <person name="Mondo S."/>
            <person name="Nolan M."/>
            <person name="Ohm R."/>
            <person name="Pangilinan J."/>
            <person name="Park H.-J."/>
            <person name="Ramirez L."/>
            <person name="Alfaro M."/>
            <person name="Sun H."/>
            <person name="Tritt A."/>
            <person name="Yoshinaga Y."/>
            <person name="Zwiers L.-H."/>
            <person name="Turgeon B."/>
            <person name="Goodwin S."/>
            <person name="Spatafora J."/>
            <person name="Crous P."/>
            <person name="Grigoriev I."/>
        </authorList>
    </citation>
    <scope>NUCLEOTIDE SEQUENCE</scope>
    <source>
        <strain evidence="3">CBS 109.77</strain>
    </source>
</reference>
<evidence type="ECO:0000259" key="2">
    <source>
        <dbReference type="Pfam" id="PF20516"/>
    </source>
</evidence>
<dbReference type="InterPro" id="IPR046797">
    <property type="entry name" value="PDDEXK_12"/>
</dbReference>
<dbReference type="Proteomes" id="UP000799757">
    <property type="component" value="Unassembled WGS sequence"/>
</dbReference>
<sequence>RGYNDKDDAKYKLAMWTAARQNQIGQFTKGARCTLLLGFIVFGHVWNLYWLVALETSVDIVKFPYPVGDTQTIAGCYRL</sequence>
<organism evidence="3 4">
    <name type="scientific">Melanomma pulvis-pyrius CBS 109.77</name>
    <dbReference type="NCBI Taxonomy" id="1314802"/>
    <lineage>
        <taxon>Eukaryota</taxon>
        <taxon>Fungi</taxon>
        <taxon>Dikarya</taxon>
        <taxon>Ascomycota</taxon>
        <taxon>Pezizomycotina</taxon>
        <taxon>Dothideomycetes</taxon>
        <taxon>Pleosporomycetidae</taxon>
        <taxon>Pleosporales</taxon>
        <taxon>Melanommataceae</taxon>
        <taxon>Melanomma</taxon>
    </lineage>
</organism>
<evidence type="ECO:0000313" key="4">
    <source>
        <dbReference type="Proteomes" id="UP000799757"/>
    </source>
</evidence>
<keyword evidence="1" id="KW-1133">Transmembrane helix</keyword>
<dbReference type="OrthoDB" id="3728830at2759"/>
<accession>A0A6A6XI38</accession>
<feature type="non-terminal residue" evidence="3">
    <location>
        <position position="1"/>
    </location>
</feature>